<dbReference type="RefSeq" id="WP_270688175.1">
    <property type="nucleotide sequence ID" value="NZ_JAQFWQ010000072.1"/>
</dbReference>
<keyword evidence="3" id="KW-0808">Transferase</keyword>
<evidence type="ECO:0000313" key="6">
    <source>
        <dbReference type="EMBL" id="MDA2813270.1"/>
    </source>
</evidence>
<keyword evidence="7" id="KW-1185">Reference proteome</keyword>
<evidence type="ECO:0000256" key="3">
    <source>
        <dbReference type="ARBA" id="ARBA00022679"/>
    </source>
</evidence>
<evidence type="ECO:0000256" key="2">
    <source>
        <dbReference type="ARBA" id="ARBA00022676"/>
    </source>
</evidence>
<dbReference type="SUPFAM" id="SSF53756">
    <property type="entry name" value="UDP-Glycosyltransferase/glycogen phosphorylase"/>
    <property type="match status" value="1"/>
</dbReference>
<dbReference type="CDD" id="cd03784">
    <property type="entry name" value="GT1_Gtf-like"/>
    <property type="match status" value="1"/>
</dbReference>
<dbReference type="EMBL" id="JAQFWQ010000072">
    <property type="protein sequence ID" value="MDA2813270.1"/>
    <property type="molecule type" value="Genomic_DNA"/>
</dbReference>
<name>A0ABT4U8J1_9ACTN</name>
<keyword evidence="2" id="KW-0328">Glycosyltransferase</keyword>
<dbReference type="InterPro" id="IPR050426">
    <property type="entry name" value="Glycosyltransferase_28"/>
</dbReference>
<dbReference type="Pfam" id="PF21036">
    <property type="entry name" value="EryCIII-like_N"/>
    <property type="match status" value="1"/>
</dbReference>
<proteinExistence type="inferred from homology"/>
<dbReference type="PANTHER" id="PTHR48050">
    <property type="entry name" value="STEROL 3-BETA-GLUCOSYLTRANSFERASE"/>
    <property type="match status" value="1"/>
</dbReference>
<organism evidence="6 7">
    <name type="scientific">Nocardiopsis endophytica</name>
    <dbReference type="NCBI Taxonomy" id="3018445"/>
    <lineage>
        <taxon>Bacteria</taxon>
        <taxon>Bacillati</taxon>
        <taxon>Actinomycetota</taxon>
        <taxon>Actinomycetes</taxon>
        <taxon>Streptosporangiales</taxon>
        <taxon>Nocardiopsidaceae</taxon>
        <taxon>Nocardiopsis</taxon>
    </lineage>
</organism>
<evidence type="ECO:0000313" key="7">
    <source>
        <dbReference type="Proteomes" id="UP001527866"/>
    </source>
</evidence>
<accession>A0ABT4U8J1</accession>
<sequence>MRALFLPGNSPATIYTHAALATAVRNAGHEVFMGGIEWVLPDITAVGLPAVRISPLALEDVMAFMAGMPTDPEGAARAAGRVYAEIAVDGLKPLLETAEHWRPDVVVGNPMFYGAPLLAHHLGVPTVLQEWDRGDASIYHPGALEVLRPVLDDLGLDGLPEPDLRIDVGPPSLRPDGAPGARPMRFVPANPQRAVEPWMYGRGDRPRVAITGGSRVFQGDTLHALAEGVAALGVEVVVAAPEPVAEGLRARIPEVRAGWIPLDVLAPTCDVIVHHGGGATDMTAIASGVPQLIAIQDVSAVEMRRLAEAGAGIMLEEDRQRPEDIVDGCRALLSSPGYRERAQELAAENAAQPHPGELVGAIEELVGG</sequence>
<feature type="domain" description="Erythromycin biosynthesis protein CIII-like N-terminal" evidence="5">
    <location>
        <begin position="23"/>
        <end position="213"/>
    </location>
</feature>
<dbReference type="Proteomes" id="UP001527866">
    <property type="component" value="Unassembled WGS sequence"/>
</dbReference>
<reference evidence="6 7" key="1">
    <citation type="submission" date="2023-01" db="EMBL/GenBank/DDBJ databases">
        <title>Draft genome sequence of Nocardiopsis sp. RSe5-2 isolated from halophytes.</title>
        <authorList>
            <person name="Duangmal K."/>
            <person name="Chantavorakit T."/>
        </authorList>
    </citation>
    <scope>NUCLEOTIDE SEQUENCE [LARGE SCALE GENOMIC DNA]</scope>
    <source>
        <strain evidence="6 7">RSe5-2</strain>
    </source>
</reference>
<feature type="domain" description="Erythromycin biosynthesis protein CIII-like C-terminal" evidence="4">
    <location>
        <begin position="227"/>
        <end position="365"/>
    </location>
</feature>
<evidence type="ECO:0000259" key="4">
    <source>
        <dbReference type="Pfam" id="PF06722"/>
    </source>
</evidence>
<comment type="similarity">
    <text evidence="1">Belongs to the glycosyltransferase 28 family.</text>
</comment>
<dbReference type="InterPro" id="IPR010610">
    <property type="entry name" value="EryCIII-like_C"/>
</dbReference>
<gene>
    <name evidence="6" type="ORF">O4J56_21675</name>
</gene>
<dbReference type="PANTHER" id="PTHR48050:SF13">
    <property type="entry name" value="STEROL 3-BETA-GLUCOSYLTRANSFERASE UGT80A2"/>
    <property type="match status" value="1"/>
</dbReference>
<evidence type="ECO:0000259" key="5">
    <source>
        <dbReference type="Pfam" id="PF21036"/>
    </source>
</evidence>
<comment type="caution">
    <text evidence="6">The sequence shown here is derived from an EMBL/GenBank/DDBJ whole genome shotgun (WGS) entry which is preliminary data.</text>
</comment>
<protein>
    <submittedName>
        <fullName evidence="6">DUF1205 domain-containing protein</fullName>
    </submittedName>
</protein>
<dbReference type="Pfam" id="PF06722">
    <property type="entry name" value="EryCIII-like_C"/>
    <property type="match status" value="1"/>
</dbReference>
<evidence type="ECO:0000256" key="1">
    <source>
        <dbReference type="ARBA" id="ARBA00006962"/>
    </source>
</evidence>
<dbReference type="InterPro" id="IPR002213">
    <property type="entry name" value="UDP_glucos_trans"/>
</dbReference>
<dbReference type="InterPro" id="IPR048284">
    <property type="entry name" value="EryCIII-like_N"/>
</dbReference>
<dbReference type="Gene3D" id="3.40.50.2000">
    <property type="entry name" value="Glycogen Phosphorylase B"/>
    <property type="match status" value="2"/>
</dbReference>